<dbReference type="InterPro" id="IPR025533">
    <property type="entry name" value="DUF4419"/>
</dbReference>
<keyword evidence="1" id="KW-0472">Membrane</keyword>
<accession>A0ABY2H456</accession>
<dbReference type="RefSeq" id="XP_073558044.1">
    <property type="nucleotide sequence ID" value="XM_073703549.1"/>
</dbReference>
<evidence type="ECO:0000313" key="2">
    <source>
        <dbReference type="EMBL" id="TFB01843.1"/>
    </source>
</evidence>
<sequence>MTKETPRKISLEGVRLVWRLSLFCCGLIALLKFLPISSFSSRFTQLESIEPTSVSVYAIPSARVVTRPKPDVVGSNKDGAVQSSANLLKEASREWTYVPGPEAAYADEVRTDKPKGPESRKVLHHSFGDLDHNEALHVVPYANGFVNGIIRAFQQDLHLVLRPDDVWLAITVQFSFYVNGHAEELRSHFVNHKGKKELVVGMSPQTMATLDVASAAEKFNALIQRNVLDPGLRDWILPNFTTTTNNDISVGSLVMMATTKTYFEYIILMGCGFPSVTLEGERDDWVKLLERIPKLSTFGDEPAQWSKLLTKVVENMVETFDRPDDEDVKGFWMRAVHEAGVEGSGRGLISLSGWITAFCFWDEKGRMIRQYTDRELADRSFGQTEDRKRLVIDDVVFPVIGVKSVPRAVVEVPVKVLDGYTMLDYDTTIIAGSVGVTATASEKQGEIDTFQPRSGWWMLQDKVQPLSGEGMS</sequence>
<keyword evidence="1" id="KW-0812">Transmembrane</keyword>
<evidence type="ECO:0000313" key="3">
    <source>
        <dbReference type="Proteomes" id="UP001642720"/>
    </source>
</evidence>
<reference evidence="2 3" key="1">
    <citation type="submission" date="2018-01" db="EMBL/GenBank/DDBJ databases">
        <title>Genome characterization of the sugarcane-associated fungus Trichoderma ghanense CCMA-1212 and their application in lignocelulose bioconversion.</title>
        <authorList>
            <person name="Steindorff A.S."/>
            <person name="Mendes T.D."/>
            <person name="Vilela E.S.D."/>
            <person name="Rodrigues D.S."/>
            <person name="Formighieri E.F."/>
            <person name="Melo I.S."/>
            <person name="Favaro L.C.L."/>
        </authorList>
    </citation>
    <scope>NUCLEOTIDE SEQUENCE [LARGE SCALE GENOMIC DNA]</scope>
    <source>
        <strain evidence="2 3">CCMA-1212</strain>
    </source>
</reference>
<organism evidence="2 3">
    <name type="scientific">Trichoderma ghanense</name>
    <dbReference type="NCBI Taxonomy" id="65468"/>
    <lineage>
        <taxon>Eukaryota</taxon>
        <taxon>Fungi</taxon>
        <taxon>Dikarya</taxon>
        <taxon>Ascomycota</taxon>
        <taxon>Pezizomycotina</taxon>
        <taxon>Sordariomycetes</taxon>
        <taxon>Hypocreomycetidae</taxon>
        <taxon>Hypocreales</taxon>
        <taxon>Hypocreaceae</taxon>
        <taxon>Trichoderma</taxon>
    </lineage>
</organism>
<evidence type="ECO:0000256" key="1">
    <source>
        <dbReference type="SAM" id="Phobius"/>
    </source>
</evidence>
<proteinExistence type="predicted"/>
<keyword evidence="1" id="KW-1133">Transmembrane helix</keyword>
<feature type="transmembrane region" description="Helical" evidence="1">
    <location>
        <begin position="16"/>
        <end position="34"/>
    </location>
</feature>
<dbReference type="GeneID" id="300577999"/>
<name>A0ABY2H456_9HYPO</name>
<dbReference type="PANTHER" id="PTHR31252:SF11">
    <property type="entry name" value="DUF4419 DOMAIN-CONTAINING PROTEIN"/>
    <property type="match status" value="1"/>
</dbReference>
<dbReference type="Proteomes" id="UP001642720">
    <property type="component" value="Unassembled WGS sequence"/>
</dbReference>
<comment type="caution">
    <text evidence="2">The sequence shown here is derived from an EMBL/GenBank/DDBJ whole genome shotgun (WGS) entry which is preliminary data.</text>
</comment>
<dbReference type="Pfam" id="PF14388">
    <property type="entry name" value="DUF4419"/>
    <property type="match status" value="1"/>
</dbReference>
<keyword evidence="3" id="KW-1185">Reference proteome</keyword>
<protein>
    <submittedName>
        <fullName evidence="2">Uncharacterized protein</fullName>
    </submittedName>
</protein>
<dbReference type="EMBL" id="PPTA01000008">
    <property type="protein sequence ID" value="TFB01843.1"/>
    <property type="molecule type" value="Genomic_DNA"/>
</dbReference>
<gene>
    <name evidence="2" type="ORF">CCMA1212_006320</name>
</gene>
<dbReference type="PANTHER" id="PTHR31252">
    <property type="entry name" value="DUF4419 DOMAIN-CONTAINING PROTEIN"/>
    <property type="match status" value="1"/>
</dbReference>